<dbReference type="Pfam" id="PF00069">
    <property type="entry name" value="Pkinase"/>
    <property type="match status" value="1"/>
</dbReference>
<proteinExistence type="predicted"/>
<dbReference type="EMBL" id="AP021875">
    <property type="protein sequence ID" value="BBO78157.1"/>
    <property type="molecule type" value="Genomic_DNA"/>
</dbReference>
<dbReference type="SUPFAM" id="SSF56112">
    <property type="entry name" value="Protein kinase-like (PK-like)"/>
    <property type="match status" value="1"/>
</dbReference>
<dbReference type="InterPro" id="IPR011009">
    <property type="entry name" value="Kinase-like_dom_sf"/>
</dbReference>
<evidence type="ECO:0000259" key="1">
    <source>
        <dbReference type="PROSITE" id="PS50011"/>
    </source>
</evidence>
<name>A0A5K7ZP48_9BACT</name>
<protein>
    <recommendedName>
        <fullName evidence="1">Protein kinase domain-containing protein</fullName>
    </recommendedName>
</protein>
<dbReference type="InterPro" id="IPR000719">
    <property type="entry name" value="Prot_kinase_dom"/>
</dbReference>
<feature type="domain" description="Protein kinase" evidence="1">
    <location>
        <begin position="48"/>
        <end position="316"/>
    </location>
</feature>
<dbReference type="KEGG" id="dwd:DSCW_55740"/>
<dbReference type="Proteomes" id="UP000427769">
    <property type="component" value="Chromosome"/>
</dbReference>
<dbReference type="AlphaFoldDB" id="A0A5K7ZP48"/>
<dbReference type="GO" id="GO:0005524">
    <property type="term" value="F:ATP binding"/>
    <property type="evidence" value="ECO:0007669"/>
    <property type="project" value="InterPro"/>
</dbReference>
<gene>
    <name evidence="2" type="ORF">DSCW_55740</name>
</gene>
<dbReference type="GO" id="GO:0004672">
    <property type="term" value="F:protein kinase activity"/>
    <property type="evidence" value="ECO:0007669"/>
    <property type="project" value="InterPro"/>
</dbReference>
<accession>A0A5K7ZP48</accession>
<dbReference type="Gene3D" id="1.10.510.10">
    <property type="entry name" value="Transferase(Phosphotransferase) domain 1"/>
    <property type="match status" value="1"/>
</dbReference>
<dbReference type="PROSITE" id="PS50011">
    <property type="entry name" value="PROTEIN_KINASE_DOM"/>
    <property type="match status" value="1"/>
</dbReference>
<organism evidence="2 3">
    <name type="scientific">Desulfosarcina widdelii</name>
    <dbReference type="NCBI Taxonomy" id="947919"/>
    <lineage>
        <taxon>Bacteria</taxon>
        <taxon>Pseudomonadati</taxon>
        <taxon>Thermodesulfobacteriota</taxon>
        <taxon>Desulfobacteria</taxon>
        <taxon>Desulfobacterales</taxon>
        <taxon>Desulfosarcinaceae</taxon>
        <taxon>Desulfosarcina</taxon>
    </lineage>
</organism>
<evidence type="ECO:0000313" key="3">
    <source>
        <dbReference type="Proteomes" id="UP000427769"/>
    </source>
</evidence>
<sequence length="316" mass="37209">MDRETIDRRVAELFPSLADRRQFATHIDTTDFYKVDYGDVLVLGNHPYLILNNAKEGRFGLDDQEKFWVKRAIDLDSGQRKIIKLVFFEKFEARIGDTTFDCFRSPRKEARILSKVGNHPHFMHGYATEDSQGNIIRVLDFIYGKSLHNTVEDLTCSHSEYFCKIFPEVFKNFITCVEAIGFLHRQNEKHGDIRRDHILIDRESGNYRWIDFDFNYRHRENIYGYDLFGIGNILIYLVGKGDVLLPDLSRSSHPAMDRITPEDRNIVFHHRLANLKLVYLYIPESLNRILLHFSMGANWYYEHVDQLLEDLSCVHL</sequence>
<evidence type="ECO:0000313" key="2">
    <source>
        <dbReference type="EMBL" id="BBO78157.1"/>
    </source>
</evidence>
<keyword evidence="3" id="KW-1185">Reference proteome</keyword>
<dbReference type="Gene3D" id="3.30.200.20">
    <property type="entry name" value="Phosphorylase Kinase, domain 1"/>
    <property type="match status" value="1"/>
</dbReference>
<reference evidence="2 3" key="1">
    <citation type="submission" date="2019-11" db="EMBL/GenBank/DDBJ databases">
        <title>Comparative genomics of hydrocarbon-degrading Desulfosarcina strains.</title>
        <authorList>
            <person name="Watanabe M."/>
            <person name="Kojima H."/>
            <person name="Fukui M."/>
        </authorList>
    </citation>
    <scope>NUCLEOTIDE SEQUENCE [LARGE SCALE GENOMIC DNA]</scope>
    <source>
        <strain evidence="2 3">PP31</strain>
    </source>
</reference>